<gene>
    <name evidence="3" type="ORF">BCR34DRAFT_591464</name>
</gene>
<protein>
    <submittedName>
        <fullName evidence="3">Uncharacterized protein</fullName>
    </submittedName>
</protein>
<evidence type="ECO:0000256" key="2">
    <source>
        <dbReference type="SAM" id="MobiDB-lite"/>
    </source>
</evidence>
<feature type="compositionally biased region" description="Basic and acidic residues" evidence="2">
    <location>
        <begin position="7"/>
        <end position="19"/>
    </location>
</feature>
<feature type="coiled-coil region" evidence="1">
    <location>
        <begin position="406"/>
        <end position="433"/>
    </location>
</feature>
<proteinExistence type="predicted"/>
<organism evidence="3 4">
    <name type="scientific">Clohesyomyces aquaticus</name>
    <dbReference type="NCBI Taxonomy" id="1231657"/>
    <lineage>
        <taxon>Eukaryota</taxon>
        <taxon>Fungi</taxon>
        <taxon>Dikarya</taxon>
        <taxon>Ascomycota</taxon>
        <taxon>Pezizomycotina</taxon>
        <taxon>Dothideomycetes</taxon>
        <taxon>Pleosporomycetidae</taxon>
        <taxon>Pleosporales</taxon>
        <taxon>Lindgomycetaceae</taxon>
        <taxon>Clohesyomyces</taxon>
    </lineage>
</organism>
<feature type="compositionally biased region" description="Polar residues" evidence="2">
    <location>
        <begin position="755"/>
        <end position="769"/>
    </location>
</feature>
<accession>A0A1Y1Z0U8</accession>
<feature type="region of interest" description="Disordered" evidence="2">
    <location>
        <begin position="605"/>
        <end position="624"/>
    </location>
</feature>
<feature type="region of interest" description="Disordered" evidence="2">
    <location>
        <begin position="690"/>
        <end position="711"/>
    </location>
</feature>
<feature type="compositionally biased region" description="Basic and acidic residues" evidence="2">
    <location>
        <begin position="605"/>
        <end position="615"/>
    </location>
</feature>
<feature type="coiled-coil region" evidence="1">
    <location>
        <begin position="531"/>
        <end position="558"/>
    </location>
</feature>
<name>A0A1Y1Z0U8_9PLEO</name>
<evidence type="ECO:0000256" key="1">
    <source>
        <dbReference type="SAM" id="Coils"/>
    </source>
</evidence>
<dbReference type="AlphaFoldDB" id="A0A1Y1Z0U8"/>
<sequence length="869" mass="97672">MGGGNTNRDHGHDPKEAKENLATGDSSESLGLTGYQASETLHNQKSAGIPGSAYIPEQHNLADAHDEDEWESISPEKSPYITPPRTSRSAKASIHKCRRVGVPQRSGPSNQLNRPLRKPTMTRYWPNLNPRYLQKSRNIFSLATRNISSRHHKAGDRFPSSAGLSGFMSTLPYPTRGPRCPGTKPKVEVIPDSNGLITSNLAKEKRVREDSAPQDDSGIPGDTAGHDGLKPLKTAGGHAFTPYPVPEAPEIADNLVGERSSDIENGWTTMIESSNSPASVQNMETPPSCRERFIDGNKGLETYTSGDAKMVEVFDGKKNVPAIMLSYDLAQSIEDALSAAREYKSLCRFARDEDRLEDDMHLEVATKISRLYSELGQETDKARMMEENGESVSSQWCRVFAIDDEIKETRKVNDKLDQRRQKLDDLFKELKERRYDLWRNVEPYLDLIWIESGLFADYLDISAHPFGPYEHRAFPGYPQHTYEPGPSLKRWQSLADPLPNASAMNQAVSVNREPQKEDTIADPHAEKVKTIKNYRHTFEEATKRLQDHRKTYKAQLRKYVGDHSDRTHTELANQFGPIHIQRGQELTHNLREAEKAYRKAKCEVQEAGLSERQESEQGSYGYDNEENDKTLIQKVDRKRIQAWLDRLPAHASGPWADAFETSKSNRRDRYSNEFEALQKKYLEEISRLQEREAEEDQMSRSTTVPQATVQNAKSVSSTIFNIEESSQDDPKSKVLEDVVNLSAIGPERSKAAPKSPSTKDINCNAQTSPPKRKQDAAEDETSLPPSQSYKKPRSNSTLDSAGRAPMTVAGGFVEEHVFKQSVDPISKEWQAFRPLLSEGLLNMSRSTVAEGDYREMIDELACKNCGGFC</sequence>
<feature type="region of interest" description="Disordered" evidence="2">
    <location>
        <begin position="1"/>
        <end position="123"/>
    </location>
</feature>
<feature type="compositionally biased region" description="Polar residues" evidence="2">
    <location>
        <begin position="783"/>
        <end position="799"/>
    </location>
</feature>
<evidence type="ECO:0000313" key="3">
    <source>
        <dbReference type="EMBL" id="ORY03744.1"/>
    </source>
</evidence>
<feature type="compositionally biased region" description="Polar residues" evidence="2">
    <location>
        <begin position="699"/>
        <end position="711"/>
    </location>
</feature>
<dbReference type="EMBL" id="MCFA01000143">
    <property type="protein sequence ID" value="ORY03744.1"/>
    <property type="molecule type" value="Genomic_DNA"/>
</dbReference>
<evidence type="ECO:0000313" key="4">
    <source>
        <dbReference type="Proteomes" id="UP000193144"/>
    </source>
</evidence>
<feature type="compositionally biased region" description="Polar residues" evidence="2">
    <location>
        <begin position="23"/>
        <end position="46"/>
    </location>
</feature>
<feature type="region of interest" description="Disordered" evidence="2">
    <location>
        <begin position="745"/>
        <end position="803"/>
    </location>
</feature>
<dbReference type="Proteomes" id="UP000193144">
    <property type="component" value="Unassembled WGS sequence"/>
</dbReference>
<feature type="region of interest" description="Disordered" evidence="2">
    <location>
        <begin position="199"/>
        <end position="233"/>
    </location>
</feature>
<keyword evidence="4" id="KW-1185">Reference proteome</keyword>
<keyword evidence="1" id="KW-0175">Coiled coil</keyword>
<feature type="compositionally biased region" description="Basic and acidic residues" evidence="2">
    <location>
        <begin position="202"/>
        <end position="211"/>
    </location>
</feature>
<reference evidence="3 4" key="1">
    <citation type="submission" date="2016-07" db="EMBL/GenBank/DDBJ databases">
        <title>Pervasive Adenine N6-methylation of Active Genes in Fungi.</title>
        <authorList>
            <consortium name="DOE Joint Genome Institute"/>
            <person name="Mondo S.J."/>
            <person name="Dannebaum R.O."/>
            <person name="Kuo R.C."/>
            <person name="Labutti K."/>
            <person name="Haridas S."/>
            <person name="Kuo A."/>
            <person name="Salamov A."/>
            <person name="Ahrendt S.R."/>
            <person name="Lipzen A."/>
            <person name="Sullivan W."/>
            <person name="Andreopoulos W.B."/>
            <person name="Clum A."/>
            <person name="Lindquist E."/>
            <person name="Daum C."/>
            <person name="Ramamoorthy G.K."/>
            <person name="Gryganskyi A."/>
            <person name="Culley D."/>
            <person name="Magnuson J.K."/>
            <person name="James T.Y."/>
            <person name="O'Malley M.A."/>
            <person name="Stajich J.E."/>
            <person name="Spatafora J.W."/>
            <person name="Visel A."/>
            <person name="Grigoriev I.V."/>
        </authorList>
    </citation>
    <scope>NUCLEOTIDE SEQUENCE [LARGE SCALE GENOMIC DNA]</scope>
    <source>
        <strain evidence="3 4">CBS 115471</strain>
    </source>
</reference>
<comment type="caution">
    <text evidence="3">The sequence shown here is derived from an EMBL/GenBank/DDBJ whole genome shotgun (WGS) entry which is preliminary data.</text>
</comment>